<organism evidence="3 4">
    <name type="scientific">Penicillium cosmopolitanum</name>
    <dbReference type="NCBI Taxonomy" id="1131564"/>
    <lineage>
        <taxon>Eukaryota</taxon>
        <taxon>Fungi</taxon>
        <taxon>Dikarya</taxon>
        <taxon>Ascomycota</taxon>
        <taxon>Pezizomycotina</taxon>
        <taxon>Eurotiomycetes</taxon>
        <taxon>Eurotiomycetidae</taxon>
        <taxon>Eurotiales</taxon>
        <taxon>Aspergillaceae</taxon>
        <taxon>Penicillium</taxon>
    </lineage>
</organism>
<evidence type="ECO:0000259" key="2">
    <source>
        <dbReference type="SMART" id="SM00974"/>
    </source>
</evidence>
<dbReference type="InterPro" id="IPR018306">
    <property type="entry name" value="Phage_T5_Orf172_DNA-bd"/>
</dbReference>
<feature type="domain" description="Bacteriophage T5 Orf172 DNA-binding" evidence="2">
    <location>
        <begin position="171"/>
        <end position="257"/>
    </location>
</feature>
<protein>
    <recommendedName>
        <fullName evidence="2">Bacteriophage T5 Orf172 DNA-binding domain-containing protein</fullName>
    </recommendedName>
</protein>
<dbReference type="OrthoDB" id="4503155at2759"/>
<comment type="caution">
    <text evidence="3">The sequence shown here is derived from an EMBL/GenBank/DDBJ whole genome shotgun (WGS) entry which is preliminary data.</text>
</comment>
<accession>A0A9W9VY49</accession>
<proteinExistence type="predicted"/>
<evidence type="ECO:0000313" key="4">
    <source>
        <dbReference type="Proteomes" id="UP001147747"/>
    </source>
</evidence>
<evidence type="ECO:0000256" key="1">
    <source>
        <dbReference type="SAM" id="MobiDB-lite"/>
    </source>
</evidence>
<dbReference type="PANTHER" id="PTHR28094">
    <property type="entry name" value="MEIOTICALLY UP-REGULATED GENE 113 PROTEIN"/>
    <property type="match status" value="1"/>
</dbReference>
<feature type="region of interest" description="Disordered" evidence="1">
    <location>
        <begin position="279"/>
        <end position="327"/>
    </location>
</feature>
<dbReference type="Proteomes" id="UP001147747">
    <property type="component" value="Unassembled WGS sequence"/>
</dbReference>
<dbReference type="GeneID" id="81370664"/>
<gene>
    <name evidence="3" type="ORF">N7509_007047</name>
</gene>
<name>A0A9W9VY49_9EURO</name>
<reference evidence="3" key="2">
    <citation type="journal article" date="2023" name="IMA Fungus">
        <title>Comparative genomic study of the Penicillium genus elucidates a diverse pangenome and 15 lateral gene transfer events.</title>
        <authorList>
            <person name="Petersen C."/>
            <person name="Sorensen T."/>
            <person name="Nielsen M.R."/>
            <person name="Sondergaard T.E."/>
            <person name="Sorensen J.L."/>
            <person name="Fitzpatrick D.A."/>
            <person name="Frisvad J.C."/>
            <person name="Nielsen K.L."/>
        </authorList>
    </citation>
    <scope>NUCLEOTIDE SEQUENCE</scope>
    <source>
        <strain evidence="3">IBT 29677</strain>
    </source>
</reference>
<dbReference type="Pfam" id="PF10544">
    <property type="entry name" value="T5orf172"/>
    <property type="match status" value="1"/>
</dbReference>
<dbReference type="InterPro" id="IPR053006">
    <property type="entry name" value="Meiosis_regulatory"/>
</dbReference>
<sequence>MASSVVMFCSFAELMSRKQRCGYLKKDKSPCGRAITRASQDLVESHLAKIASNAASLSESFTSLAQIAFCGPHLKTRDAARAEEQWYDEWNSTGHGTEQENELATELHSLSLQVNTSLDETSFHEFDEEVLPSPMTYSSMVSPSKALRKVLNTPPNERSKGAGFVYIIALDDSPGLFKVGYTVNPEVRTQKHKKCHKNIRLLDKQLTAWAPRVEKLVHAELSTFQLRQSKKCHNCETLHREIFRVSEKEIREVLYKWIGFFIENHNPYNEDGTLNEQVKLPYPASGDEFPESTPTKKGPKKSRMSTMSSKKYSTKDEDEDEVFSQKTGVSRLNLLGSQLSGLNLKD</sequence>
<dbReference type="SMART" id="SM00974">
    <property type="entry name" value="T5orf172"/>
    <property type="match status" value="1"/>
</dbReference>
<reference evidence="3" key="1">
    <citation type="submission" date="2022-12" db="EMBL/GenBank/DDBJ databases">
        <authorList>
            <person name="Petersen C."/>
        </authorList>
    </citation>
    <scope>NUCLEOTIDE SEQUENCE</scope>
    <source>
        <strain evidence="3">IBT 29677</strain>
    </source>
</reference>
<dbReference type="RefSeq" id="XP_056487235.1">
    <property type="nucleotide sequence ID" value="XM_056631684.1"/>
</dbReference>
<dbReference type="AlphaFoldDB" id="A0A9W9VY49"/>
<keyword evidence="4" id="KW-1185">Reference proteome</keyword>
<dbReference type="EMBL" id="JAPZBU010000008">
    <property type="protein sequence ID" value="KAJ5391557.1"/>
    <property type="molecule type" value="Genomic_DNA"/>
</dbReference>
<dbReference type="PANTHER" id="PTHR28094:SF1">
    <property type="entry name" value="MEIOTICALLY UP-REGULATED GENE 113 PROTEIN"/>
    <property type="match status" value="1"/>
</dbReference>
<evidence type="ECO:0000313" key="3">
    <source>
        <dbReference type="EMBL" id="KAJ5391557.1"/>
    </source>
</evidence>